<dbReference type="Proteomes" id="UP000730482">
    <property type="component" value="Unassembled WGS sequence"/>
</dbReference>
<comment type="caution">
    <text evidence="2">The sequence shown here is derived from an EMBL/GenBank/DDBJ whole genome shotgun (WGS) entry which is preliminary data.</text>
</comment>
<reference evidence="2 3" key="1">
    <citation type="submission" date="2020-02" db="EMBL/GenBank/DDBJ databases">
        <title>Acidophilic actinobacteria isolated from forest soil.</title>
        <authorList>
            <person name="Golinska P."/>
        </authorList>
    </citation>
    <scope>NUCLEOTIDE SEQUENCE [LARGE SCALE GENOMIC DNA]</scope>
    <source>
        <strain evidence="2 3">NL8</strain>
    </source>
</reference>
<gene>
    <name evidence="2" type="ORF">KGQ19_34390</name>
</gene>
<feature type="domain" description="Cupin type-2" evidence="1">
    <location>
        <begin position="39"/>
        <end position="96"/>
    </location>
</feature>
<evidence type="ECO:0000259" key="1">
    <source>
        <dbReference type="Pfam" id="PF07883"/>
    </source>
</evidence>
<accession>A0ABS5L0V8</accession>
<proteinExistence type="predicted"/>
<dbReference type="Pfam" id="PF07883">
    <property type="entry name" value="Cupin_2"/>
    <property type="match status" value="1"/>
</dbReference>
<organism evidence="2 3">
    <name type="scientific">Catenulispora pinistramenti</name>
    <dbReference type="NCBI Taxonomy" id="2705254"/>
    <lineage>
        <taxon>Bacteria</taxon>
        <taxon>Bacillati</taxon>
        <taxon>Actinomycetota</taxon>
        <taxon>Actinomycetes</taxon>
        <taxon>Catenulisporales</taxon>
        <taxon>Catenulisporaceae</taxon>
        <taxon>Catenulispora</taxon>
    </lineage>
</organism>
<evidence type="ECO:0000313" key="2">
    <source>
        <dbReference type="EMBL" id="MBS2551966.1"/>
    </source>
</evidence>
<name>A0ABS5L0V8_9ACTN</name>
<protein>
    <submittedName>
        <fullName evidence="2">Cupin domain-containing protein</fullName>
    </submittedName>
</protein>
<dbReference type="InterPro" id="IPR013096">
    <property type="entry name" value="Cupin_2"/>
</dbReference>
<dbReference type="Gene3D" id="2.60.120.10">
    <property type="entry name" value="Jelly Rolls"/>
    <property type="match status" value="1"/>
</dbReference>
<sequence length="115" mass="11746">MRTFRFDRAERPIPAYDSIGLVATRIAAGDGRVRLTCLTVEAGGVIGTHQAPSSQMFLVTAGAGWVAGADGVRAAVHAGDGVVWDEGEVHTSGTDGGLTALVIEGAPLTLFDPAA</sequence>
<evidence type="ECO:0000313" key="3">
    <source>
        <dbReference type="Proteomes" id="UP000730482"/>
    </source>
</evidence>
<dbReference type="RefSeq" id="WP_212017108.1">
    <property type="nucleotide sequence ID" value="NZ_JAAFYZ010000164.1"/>
</dbReference>
<dbReference type="SUPFAM" id="SSF51182">
    <property type="entry name" value="RmlC-like cupins"/>
    <property type="match status" value="1"/>
</dbReference>
<dbReference type="InterPro" id="IPR014710">
    <property type="entry name" value="RmlC-like_jellyroll"/>
</dbReference>
<keyword evidence="3" id="KW-1185">Reference proteome</keyword>
<dbReference type="InterPro" id="IPR011051">
    <property type="entry name" value="RmlC_Cupin_sf"/>
</dbReference>
<dbReference type="EMBL" id="JAAFYZ010000164">
    <property type="protein sequence ID" value="MBS2551966.1"/>
    <property type="molecule type" value="Genomic_DNA"/>
</dbReference>